<evidence type="ECO:0000313" key="2">
    <source>
        <dbReference type="Proteomes" id="UP000037043"/>
    </source>
</evidence>
<sequence length="484" mass="57757">MEDRYKLFKEVVKIEKGCIDYFGKMYKLSTIEQWLKENEAQYSWIKDEIGTLKKPPITDAKFSRLIYLMSNTNRDEIDTFYKVGALLYNMPTYKEFLYIVRRYNQLRINYESYEIFLKDWCISYNSEYDYENIIELLDNANKLLEEIEGTWLEKILLIISKGGQTARVVLQQTILKCNYYIKKITSIRKEISGFKVEIPKEIEISVLNHKLESVYREFEKKGKLNKLFKVIHKECLSVLNGCLIDNKPVETREQIRIVKLYVEQCSIEESLKNMWNNTMMEYKGIEINELSFETLSNVEEVINKLDIIVNWEKKVVDKIKNHISKITFLKDIDWYNKESYSTLRKGILNIKYLNEYEELKNYIFNIKKSISKANEFDGLIRAIDTCNTFILEKYYKKLERLKEISPLIKELEGIMESLYEDCPMLVEKLLSDEDKLNLLGKYKNFSVAWKWRQFKNILIEVEKYKEEASEKKLKEILSHKQGIA</sequence>
<dbReference type="EMBL" id="LHUR01000031">
    <property type="protein sequence ID" value="KOA18886.1"/>
    <property type="molecule type" value="Genomic_DNA"/>
</dbReference>
<accession>A0A0L6Z7D7</accession>
<name>A0A0L6Z7D7_9CLOT</name>
<gene>
    <name evidence="1" type="ORF">CLHOM_26260</name>
</gene>
<reference evidence="2" key="1">
    <citation type="submission" date="2015-08" db="EMBL/GenBank/DDBJ databases">
        <title>Genome sequence of the strict anaerobe Clostridium homopropionicum LuHBu1 (DSM 5847T).</title>
        <authorList>
            <person name="Poehlein A."/>
            <person name="Beck M."/>
            <person name="Schiel-Bengelsdorf B."/>
            <person name="Bengelsdorf F.R."/>
            <person name="Daniel R."/>
            <person name="Duerre P."/>
        </authorList>
    </citation>
    <scope>NUCLEOTIDE SEQUENCE [LARGE SCALE GENOMIC DNA]</scope>
    <source>
        <strain evidence="2">DSM 5847</strain>
    </source>
</reference>
<dbReference type="Proteomes" id="UP000037043">
    <property type="component" value="Unassembled WGS sequence"/>
</dbReference>
<comment type="caution">
    <text evidence="1">The sequence shown here is derived from an EMBL/GenBank/DDBJ whole genome shotgun (WGS) entry which is preliminary data.</text>
</comment>
<proteinExistence type="predicted"/>
<keyword evidence="2" id="KW-1185">Reference proteome</keyword>
<evidence type="ECO:0000313" key="1">
    <source>
        <dbReference type="EMBL" id="KOA18886.1"/>
    </source>
</evidence>
<dbReference type="STRING" id="36844.SAMN04488501_109130"/>
<dbReference type="RefSeq" id="WP_052222114.1">
    <property type="nucleotide sequence ID" value="NZ_LHUR01000031.1"/>
</dbReference>
<dbReference type="AlphaFoldDB" id="A0A0L6Z7D7"/>
<organism evidence="1 2">
    <name type="scientific">Clostridium homopropionicum DSM 5847</name>
    <dbReference type="NCBI Taxonomy" id="1121318"/>
    <lineage>
        <taxon>Bacteria</taxon>
        <taxon>Bacillati</taxon>
        <taxon>Bacillota</taxon>
        <taxon>Clostridia</taxon>
        <taxon>Eubacteriales</taxon>
        <taxon>Clostridiaceae</taxon>
        <taxon>Clostridium</taxon>
    </lineage>
</organism>
<dbReference type="PATRIC" id="fig|1121318.3.peg.2637"/>
<protein>
    <submittedName>
        <fullName evidence="1">Uncharacterized protein</fullName>
    </submittedName>
</protein>